<dbReference type="Pfam" id="PF19834">
    <property type="entry name" value="DUF6314"/>
    <property type="match status" value="1"/>
</dbReference>
<evidence type="ECO:0000313" key="2">
    <source>
        <dbReference type="EMBL" id="EXL09180.1"/>
    </source>
</evidence>
<dbReference type="Proteomes" id="UP000294958">
    <property type="component" value="Unassembled WGS sequence"/>
</dbReference>
<dbReference type="Proteomes" id="UP000019849">
    <property type="component" value="Unassembled WGS sequence"/>
</dbReference>
<protein>
    <recommendedName>
        <fullName evidence="1">DUF6314 domain-containing protein</fullName>
    </recommendedName>
</protein>
<dbReference type="AlphaFoldDB" id="A0A011VL64"/>
<feature type="domain" description="DUF6314" evidence="1">
    <location>
        <begin position="21"/>
        <end position="144"/>
    </location>
</feature>
<dbReference type="EMBL" id="JENY01000008">
    <property type="protein sequence ID" value="EXL09180.1"/>
    <property type="molecule type" value="Genomic_DNA"/>
</dbReference>
<evidence type="ECO:0000313" key="3">
    <source>
        <dbReference type="EMBL" id="TDR37606.1"/>
    </source>
</evidence>
<organism evidence="2 4">
    <name type="scientific">Aquamicrobium defluvii</name>
    <dbReference type="NCBI Taxonomy" id="69279"/>
    <lineage>
        <taxon>Bacteria</taxon>
        <taxon>Pseudomonadati</taxon>
        <taxon>Pseudomonadota</taxon>
        <taxon>Alphaproteobacteria</taxon>
        <taxon>Hyphomicrobiales</taxon>
        <taxon>Phyllobacteriaceae</taxon>
        <taxon>Aquamicrobium</taxon>
    </lineage>
</organism>
<dbReference type="InterPro" id="IPR045632">
    <property type="entry name" value="DUF6314"/>
</dbReference>
<reference evidence="2 4" key="1">
    <citation type="submission" date="2014-02" db="EMBL/GenBank/DDBJ databases">
        <title>Aquamicrobium defluvii Genome sequencing.</title>
        <authorList>
            <person name="Wang X."/>
        </authorList>
    </citation>
    <scope>NUCLEOTIDE SEQUENCE [LARGE SCALE GENOMIC DNA]</scope>
    <source>
        <strain evidence="2 4">W13Z1</strain>
    </source>
</reference>
<reference evidence="3 5" key="2">
    <citation type="submission" date="2019-03" db="EMBL/GenBank/DDBJ databases">
        <title>Genomic Encyclopedia of Type Strains, Phase IV (KMG-IV): sequencing the most valuable type-strain genomes for metagenomic binning, comparative biology and taxonomic classification.</title>
        <authorList>
            <person name="Goeker M."/>
        </authorList>
    </citation>
    <scope>NUCLEOTIDE SEQUENCE [LARGE SCALE GENOMIC DNA]</scope>
    <source>
        <strain evidence="3 5">DSM 11603</strain>
    </source>
</reference>
<dbReference type="PATRIC" id="fig|69279.3.peg.1555"/>
<evidence type="ECO:0000313" key="4">
    <source>
        <dbReference type="Proteomes" id="UP000019849"/>
    </source>
</evidence>
<keyword evidence="5" id="KW-1185">Reference proteome</keyword>
<sequence>MTSQHRSVAPPTHEPLQPADFVGLWQVRRRLVDHLGHETLGFAGQARIETASITETGEVHSSRGTLEAKRLYLLEMDAAGVDVRFAGGAHFVHLGLAPDQRVLHHCGDDLYEGRFIFRSRDCWIEFWRVSGPRKRYASLTRYERIPDPA</sequence>
<gene>
    <name evidence="2" type="ORF">BG36_23140</name>
    <name evidence="3" type="ORF">DES43_102152</name>
</gene>
<comment type="caution">
    <text evidence="2">The sequence shown here is derived from an EMBL/GenBank/DDBJ whole genome shotgun (WGS) entry which is preliminary data.</text>
</comment>
<dbReference type="STRING" id="69279.BG36_23140"/>
<dbReference type="HOGENOM" id="CLU_093209_1_1_5"/>
<dbReference type="eggNOG" id="ENOG50314SQ">
    <property type="taxonomic scope" value="Bacteria"/>
</dbReference>
<accession>A0A011VL64</accession>
<name>A0A011VL64_9HYPH</name>
<proteinExistence type="predicted"/>
<evidence type="ECO:0000259" key="1">
    <source>
        <dbReference type="Pfam" id="PF19834"/>
    </source>
</evidence>
<dbReference type="EMBL" id="SNZF01000002">
    <property type="protein sequence ID" value="TDR37606.1"/>
    <property type="molecule type" value="Genomic_DNA"/>
</dbReference>
<evidence type="ECO:0000313" key="5">
    <source>
        <dbReference type="Proteomes" id="UP000294958"/>
    </source>
</evidence>